<feature type="coiled-coil region" evidence="1">
    <location>
        <begin position="392"/>
        <end position="419"/>
    </location>
</feature>
<dbReference type="Gene3D" id="3.40.50.300">
    <property type="entry name" value="P-loop containing nucleotide triphosphate hydrolases"/>
    <property type="match status" value="2"/>
</dbReference>
<feature type="compositionally biased region" description="Basic and acidic residues" evidence="2">
    <location>
        <begin position="506"/>
        <end position="515"/>
    </location>
</feature>
<evidence type="ECO:0000259" key="3">
    <source>
        <dbReference type="Pfam" id="PF02463"/>
    </source>
</evidence>
<evidence type="ECO:0000313" key="4">
    <source>
        <dbReference type="EMBL" id="OHA42557.1"/>
    </source>
</evidence>
<evidence type="ECO:0000256" key="2">
    <source>
        <dbReference type="SAM" id="MobiDB-lite"/>
    </source>
</evidence>
<dbReference type="Proteomes" id="UP000177269">
    <property type="component" value="Unassembled WGS sequence"/>
</dbReference>
<feature type="region of interest" description="Disordered" evidence="2">
    <location>
        <begin position="490"/>
        <end position="515"/>
    </location>
</feature>
<evidence type="ECO:0000256" key="1">
    <source>
        <dbReference type="SAM" id="Coils"/>
    </source>
</evidence>
<feature type="compositionally biased region" description="Polar residues" evidence="2">
    <location>
        <begin position="494"/>
        <end position="505"/>
    </location>
</feature>
<sequence length="754" mass="84760">MHLKRLELSGFKSFAKKSVLDFNSRITSIVGPNGSGKSNIAEAFRFVLGEQSLKSMRGKKGEDMIFNGSSSMGRLNRASVKVVFDNIGKMLNVDFDEVALERVVHRDGINEYFVNGTQVRLKDIVELLAGAHIGATGHHIISQGEADKILNSNIRERREMLEDALGLKIYEYKKKESEAKLEKTEENVKSVESLRRELSPRLKFLEKQVEKVEKARQMKIELGQLYREYFYDEDLYIADQKKLLADAKKPPAEELKMLEKKLREQKKILEESGKGGSRGNSLMHLEERIKKARDERESLNRNLGRIEGEIDAIKRNMERSARMAGANGVSTVPLTDLEGIYERMRELFDEGEGSENPSVTKSVLRRVREIIVGFITAAKNKKDIPIEQSADISRLGDEKKKAEERILVLKAEEGSAEEEYLKIKDDIDKEKAGSVEAEKNMLRIMARQREIVSDLSAIRANEDRLAVEEEDFKRELYEAGMLAGRAALDYKNSGGDTSQDQCPSSKEQRQKQHDRMKQIERIKIRLEESGTGGEDIIKEFTEAKERDVFLAKELQDLAASAETLGGLIADLETKLDVEFKEGVAKINEKFQEFFSIMFGGGEASLMVVKEQRRKKKGLLEELENDELGGENFEEESAEGIEINVSLPRKKIKGLVMLSGGERALASIALLFAMSQVNPPPFIILDETDAALDEANSKKYGDMIESLAKVSQLILITHNRETMSRAGMLYGVTMGAEGVSKLLSVSFDEAVEVAK</sequence>
<gene>
    <name evidence="4" type="ORF">A3G52_02485</name>
</gene>
<dbReference type="PANTHER" id="PTHR43977">
    <property type="entry name" value="STRUCTURAL MAINTENANCE OF CHROMOSOMES PROTEIN 3"/>
    <property type="match status" value="1"/>
</dbReference>
<organism evidence="4 5">
    <name type="scientific">Candidatus Taylorbacteria bacterium RIFCSPLOWO2_12_FULL_43_20</name>
    <dbReference type="NCBI Taxonomy" id="1802332"/>
    <lineage>
        <taxon>Bacteria</taxon>
        <taxon>Candidatus Tayloriibacteriota</taxon>
    </lineage>
</organism>
<dbReference type="AlphaFoldDB" id="A0A1G2P2I5"/>
<dbReference type="Pfam" id="PF02463">
    <property type="entry name" value="SMC_N"/>
    <property type="match status" value="1"/>
</dbReference>
<feature type="domain" description="RecF/RecN/SMC N-terminal" evidence="3">
    <location>
        <begin position="2"/>
        <end position="739"/>
    </location>
</feature>
<accession>A0A1G2P2I5</accession>
<evidence type="ECO:0000313" key="5">
    <source>
        <dbReference type="Proteomes" id="UP000177269"/>
    </source>
</evidence>
<proteinExistence type="predicted"/>
<feature type="coiled-coil region" evidence="1">
    <location>
        <begin position="252"/>
        <end position="316"/>
    </location>
</feature>
<comment type="caution">
    <text evidence="4">The sequence shown here is derived from an EMBL/GenBank/DDBJ whole genome shotgun (WGS) entry which is preliminary data.</text>
</comment>
<dbReference type="InterPro" id="IPR027417">
    <property type="entry name" value="P-loop_NTPase"/>
</dbReference>
<reference evidence="4 5" key="1">
    <citation type="journal article" date="2016" name="Nat. Commun.">
        <title>Thousands of microbial genomes shed light on interconnected biogeochemical processes in an aquifer system.</title>
        <authorList>
            <person name="Anantharaman K."/>
            <person name="Brown C.T."/>
            <person name="Hug L.A."/>
            <person name="Sharon I."/>
            <person name="Castelle C.J."/>
            <person name="Probst A.J."/>
            <person name="Thomas B.C."/>
            <person name="Singh A."/>
            <person name="Wilkins M.J."/>
            <person name="Karaoz U."/>
            <person name="Brodie E.L."/>
            <person name="Williams K.H."/>
            <person name="Hubbard S.S."/>
            <person name="Banfield J.F."/>
        </authorList>
    </citation>
    <scope>NUCLEOTIDE SEQUENCE [LARGE SCALE GENOMIC DNA]</scope>
</reference>
<name>A0A1G2P2I5_9BACT</name>
<dbReference type="InterPro" id="IPR003395">
    <property type="entry name" value="RecF/RecN/SMC_N"/>
</dbReference>
<dbReference type="SUPFAM" id="SSF52540">
    <property type="entry name" value="P-loop containing nucleoside triphosphate hydrolases"/>
    <property type="match status" value="1"/>
</dbReference>
<keyword evidence="1" id="KW-0175">Coiled coil</keyword>
<feature type="coiled-coil region" evidence="1">
    <location>
        <begin position="167"/>
        <end position="222"/>
    </location>
</feature>
<dbReference type="EMBL" id="MHSK01000010">
    <property type="protein sequence ID" value="OHA42557.1"/>
    <property type="molecule type" value="Genomic_DNA"/>
</dbReference>
<protein>
    <recommendedName>
        <fullName evidence="3">RecF/RecN/SMC N-terminal domain-containing protein</fullName>
    </recommendedName>
</protein>